<name>A0ABS3T427_9FLAO</name>
<keyword evidence="3" id="KW-1185">Reference proteome</keyword>
<reference evidence="2 3" key="1">
    <citation type="submission" date="2021-03" db="EMBL/GenBank/DDBJ databases">
        <title>Winogradskyella sp. nov., isolated from costal sediment.</title>
        <authorList>
            <person name="Gao C."/>
        </authorList>
    </citation>
    <scope>NUCLEOTIDE SEQUENCE [LARGE SCALE GENOMIC DNA]</scope>
    <source>
        <strain evidence="2 3">DF17</strain>
    </source>
</reference>
<dbReference type="Pfam" id="PF13091">
    <property type="entry name" value="PLDc_2"/>
    <property type="match status" value="1"/>
</dbReference>
<gene>
    <name evidence="2" type="ORF">J4050_12090</name>
</gene>
<feature type="domain" description="Phospholipase D-like" evidence="1">
    <location>
        <begin position="13"/>
        <end position="115"/>
    </location>
</feature>
<dbReference type="InterPro" id="IPR025202">
    <property type="entry name" value="PLD-like_dom"/>
</dbReference>
<accession>A0ABS3T427</accession>
<dbReference type="EMBL" id="JAGEVF010000010">
    <property type="protein sequence ID" value="MBO3117494.1"/>
    <property type="molecule type" value="Genomic_DNA"/>
</dbReference>
<evidence type="ECO:0000259" key="1">
    <source>
        <dbReference type="Pfam" id="PF13091"/>
    </source>
</evidence>
<comment type="caution">
    <text evidence="2">The sequence shown here is derived from an EMBL/GenBank/DDBJ whole genome shotgun (WGS) entry which is preliminary data.</text>
</comment>
<dbReference type="SUPFAM" id="SSF56024">
    <property type="entry name" value="Phospholipase D/nuclease"/>
    <property type="match status" value="1"/>
</dbReference>
<evidence type="ECO:0000313" key="2">
    <source>
        <dbReference type="EMBL" id="MBO3117494.1"/>
    </source>
</evidence>
<dbReference type="Gene3D" id="3.30.870.10">
    <property type="entry name" value="Endonuclease Chain A"/>
    <property type="match status" value="1"/>
</dbReference>
<dbReference type="Proteomes" id="UP000676776">
    <property type="component" value="Unassembled WGS sequence"/>
</dbReference>
<evidence type="ECO:0000313" key="3">
    <source>
        <dbReference type="Proteomes" id="UP000676776"/>
    </source>
</evidence>
<sequence length="295" mass="34260">MFLNKSNFVNHLFRLFDDAKDEIVLVVPYIKTSEEVYKALQNCDKRGVEILMVCREDGLTDKEFNKLNQLKHLTLLSHPNLHSKIYLNELHIIIGSMNLYEYSEKFNREAGIKLSVNGGKHKSDDSSENCKQEILEIINASTVIKLSDFVSANSLRFNCLLLKEDKKENKVKKLNKLFKTKSFKIINTKEGNHPTCLSYYDNIGVAISNRISIMPNYEQHVLTMVFDELYNMSFDSFLPYRIYLNDYNKMLTIYPPSGDSLEALLFHNSSMANEIEDVVTKVCERFDRLYKSCMQ</sequence>
<protein>
    <recommendedName>
        <fullName evidence="1">Phospholipase D-like domain-containing protein</fullName>
    </recommendedName>
</protein>
<proteinExistence type="predicted"/>
<organism evidence="2 3">
    <name type="scientific">Winogradskyella pelagia</name>
    <dbReference type="NCBI Taxonomy" id="2819984"/>
    <lineage>
        <taxon>Bacteria</taxon>
        <taxon>Pseudomonadati</taxon>
        <taxon>Bacteroidota</taxon>
        <taxon>Flavobacteriia</taxon>
        <taxon>Flavobacteriales</taxon>
        <taxon>Flavobacteriaceae</taxon>
        <taxon>Winogradskyella</taxon>
    </lineage>
</organism>
<dbReference type="RefSeq" id="WP_208154852.1">
    <property type="nucleotide sequence ID" value="NZ_JAGEVF010000010.1"/>
</dbReference>